<accession>A0A819M1Z0</accession>
<feature type="region of interest" description="Disordered" evidence="1">
    <location>
        <begin position="252"/>
        <end position="275"/>
    </location>
</feature>
<organism evidence="2 3">
    <name type="scientific">Rotaria magnacalcarata</name>
    <dbReference type="NCBI Taxonomy" id="392030"/>
    <lineage>
        <taxon>Eukaryota</taxon>
        <taxon>Metazoa</taxon>
        <taxon>Spiralia</taxon>
        <taxon>Gnathifera</taxon>
        <taxon>Rotifera</taxon>
        <taxon>Eurotatoria</taxon>
        <taxon>Bdelloidea</taxon>
        <taxon>Philodinida</taxon>
        <taxon>Philodinidae</taxon>
        <taxon>Rotaria</taxon>
    </lineage>
</organism>
<evidence type="ECO:0000313" key="3">
    <source>
        <dbReference type="Proteomes" id="UP000663842"/>
    </source>
</evidence>
<comment type="caution">
    <text evidence="2">The sequence shown here is derived from an EMBL/GenBank/DDBJ whole genome shotgun (WGS) entry which is preliminary data.</text>
</comment>
<evidence type="ECO:0000313" key="2">
    <source>
        <dbReference type="EMBL" id="CAF3972484.1"/>
    </source>
</evidence>
<evidence type="ECO:0000256" key="1">
    <source>
        <dbReference type="SAM" id="MobiDB-lite"/>
    </source>
</evidence>
<dbReference type="EMBL" id="CAJOBF010001662">
    <property type="protein sequence ID" value="CAF3972484.1"/>
    <property type="molecule type" value="Genomic_DNA"/>
</dbReference>
<reference evidence="2" key="1">
    <citation type="submission" date="2021-02" db="EMBL/GenBank/DDBJ databases">
        <authorList>
            <person name="Nowell W R."/>
        </authorList>
    </citation>
    <scope>NUCLEOTIDE SEQUENCE</scope>
</reference>
<gene>
    <name evidence="2" type="ORF">UXM345_LOCUS14565</name>
</gene>
<dbReference type="Proteomes" id="UP000663842">
    <property type="component" value="Unassembled WGS sequence"/>
</dbReference>
<dbReference type="AlphaFoldDB" id="A0A819M1Z0"/>
<sequence length="601" mass="70064">MTFKKCETIFGDQPASIKDITDDLISKWKNQRGIDLTITAHSSRWPRSLKDVDIKVKVPRQLPPEYSFVIQQFRRNWNEDEWLVELQQRYVSLYKIKRMRVKDGSTLNAVRADFKTTEEVRTHIKSGKINVGSMIHPVKPYHLPIPIHKCLKCLRHDRTTKSCSRPRLCPRCAEEHSLAHGCPNHEGCVNCGGNHISGHSACPVVQEKRHSLAKQSKRQTSELLVRAKQQQHLYHFQGSDYPALLNDNQSYSSTEISHQTAESSQKSYTQVTLNQRERGSPKNIEYSYFVFFLEQNDKRLKCELMDIKELNIIAVRVIIEDQQFVVASIYSPPADQFLLASMSTLLKHSKKTNYHYTTINLIISGEIPETSKSQSLPCTCNDHLPILTKFFCLKALDTKLLLRRTYWKLYTYILITLHDQLQAEQESAMNDPHNTYRWFLNLQQFLVALKLRDRFRHSKKEKDRLRLRTWNILIKQELQAHRQRSWEQFISSVASSNPTTFWHTVKKLNKNKSVEVSAITEKNIVHRSPEDIAMNLAKHFAERHAEPLLDMTKILDKEASELWQLYSTADKDDIKLLSNRSDLRFSEADMTNTFRSLKSEN</sequence>
<feature type="compositionally biased region" description="Polar residues" evidence="1">
    <location>
        <begin position="252"/>
        <end position="274"/>
    </location>
</feature>
<name>A0A819M1Z0_9BILA</name>
<protein>
    <submittedName>
        <fullName evidence="2">Uncharacterized protein</fullName>
    </submittedName>
</protein>
<proteinExistence type="predicted"/>